<gene>
    <name evidence="1" type="ORF">ROHU_004611</name>
</gene>
<dbReference type="EMBL" id="QBIY01011362">
    <property type="protein sequence ID" value="RXN32568.1"/>
    <property type="molecule type" value="Genomic_DNA"/>
</dbReference>
<dbReference type="InterPro" id="IPR008042">
    <property type="entry name" value="Retrotrans_Pao"/>
</dbReference>
<name>A0A498NL84_LABRO</name>
<evidence type="ECO:0000313" key="1">
    <source>
        <dbReference type="EMBL" id="RXN32568.1"/>
    </source>
</evidence>
<dbReference type="Pfam" id="PF05380">
    <property type="entry name" value="Peptidase_A17"/>
    <property type="match status" value="1"/>
</dbReference>
<dbReference type="AlphaFoldDB" id="A0A498NL84"/>
<accession>A0A498NL84</accession>
<proteinExistence type="predicted"/>
<evidence type="ECO:0000313" key="2">
    <source>
        <dbReference type="Proteomes" id="UP000290572"/>
    </source>
</evidence>
<organism evidence="1 2">
    <name type="scientific">Labeo rohita</name>
    <name type="common">Indian major carp</name>
    <name type="synonym">Cyprinus rohita</name>
    <dbReference type="NCBI Taxonomy" id="84645"/>
    <lineage>
        <taxon>Eukaryota</taxon>
        <taxon>Metazoa</taxon>
        <taxon>Chordata</taxon>
        <taxon>Craniata</taxon>
        <taxon>Vertebrata</taxon>
        <taxon>Euteleostomi</taxon>
        <taxon>Actinopterygii</taxon>
        <taxon>Neopterygii</taxon>
        <taxon>Teleostei</taxon>
        <taxon>Ostariophysi</taxon>
        <taxon>Cypriniformes</taxon>
        <taxon>Cyprinidae</taxon>
        <taxon>Labeoninae</taxon>
        <taxon>Labeonini</taxon>
        <taxon>Labeo</taxon>
    </lineage>
</organism>
<dbReference type="Proteomes" id="UP000290572">
    <property type="component" value="Unassembled WGS sequence"/>
</dbReference>
<reference evidence="1 2" key="1">
    <citation type="submission" date="2018-03" db="EMBL/GenBank/DDBJ databases">
        <title>Draft genome sequence of Rohu Carp (Labeo rohita).</title>
        <authorList>
            <person name="Das P."/>
            <person name="Kushwaha B."/>
            <person name="Joshi C.G."/>
            <person name="Kumar D."/>
            <person name="Nagpure N.S."/>
            <person name="Sahoo L."/>
            <person name="Das S.P."/>
            <person name="Bit A."/>
            <person name="Patnaik S."/>
            <person name="Meher P.K."/>
            <person name="Jayasankar P."/>
            <person name="Koringa P.G."/>
            <person name="Patel N.V."/>
            <person name="Hinsu A.T."/>
            <person name="Kumar R."/>
            <person name="Pandey M."/>
            <person name="Agarwal S."/>
            <person name="Srivastava S."/>
            <person name="Singh M."/>
            <person name="Iquebal M.A."/>
            <person name="Jaiswal S."/>
            <person name="Angadi U.B."/>
            <person name="Kumar N."/>
            <person name="Raza M."/>
            <person name="Shah T.M."/>
            <person name="Rai A."/>
            <person name="Jena J.K."/>
        </authorList>
    </citation>
    <scope>NUCLEOTIDE SEQUENCE [LARGE SCALE GENOMIC DNA]</scope>
    <source>
        <strain evidence="1">DASCIFA01</strain>
        <tissue evidence="1">Testis</tissue>
    </source>
</reference>
<dbReference type="PANTHER" id="PTHR47331:SF6">
    <property type="entry name" value="DOUBLECORTIN DOMAIN-CONTAINING PROTEIN"/>
    <property type="match status" value="1"/>
</dbReference>
<dbReference type="PANTHER" id="PTHR47331">
    <property type="entry name" value="PHD-TYPE DOMAIN-CONTAINING PROTEIN"/>
    <property type="match status" value="1"/>
</dbReference>
<sequence>MPRLELCAALSSAQLAQFLRQELTIAIETVTLWTDSTTVLNWLQSESCRYKVFVGTRVAEIQELTEPHSWRSYKFHNDYSEDVNDSAAGELDGDCREHTRGLFSASLINVASYMLSNCNIVKEDWGGGTALKVKFSLLLLVLFPAFIVGEATEKDEVQTQDDGISKSLRGEDNSRTYYPTTFAEPWVANRITHLTITGSSNVSAAIVVEVQGCQEKSVEKV</sequence>
<keyword evidence="2" id="KW-1185">Reference proteome</keyword>
<protein>
    <submittedName>
        <fullName evidence="1">Uncharacterized protein</fullName>
    </submittedName>
</protein>
<comment type="caution">
    <text evidence="1">The sequence shown here is derived from an EMBL/GenBank/DDBJ whole genome shotgun (WGS) entry which is preliminary data.</text>
</comment>
<dbReference type="STRING" id="84645.A0A498NL84"/>